<protein>
    <submittedName>
        <fullName evidence="5">Phosphotransferase system, phosphocarrier protein HPr</fullName>
    </submittedName>
</protein>
<dbReference type="PROSITE" id="PS00369">
    <property type="entry name" value="PTS_HPR_HIS"/>
    <property type="match status" value="1"/>
</dbReference>
<evidence type="ECO:0000256" key="1">
    <source>
        <dbReference type="ARBA" id="ARBA00004496"/>
    </source>
</evidence>
<keyword evidence="2" id="KW-0963">Cytoplasm</keyword>
<dbReference type="GO" id="GO:0016740">
    <property type="term" value="F:transferase activity"/>
    <property type="evidence" value="ECO:0007669"/>
    <property type="project" value="UniProtKB-KW"/>
</dbReference>
<name>A0A3B0WLA8_9ZZZZ</name>
<dbReference type="EMBL" id="UOFF01000266">
    <property type="protein sequence ID" value="VAW56655.1"/>
    <property type="molecule type" value="Genomic_DNA"/>
</dbReference>
<evidence type="ECO:0000256" key="3">
    <source>
        <dbReference type="ARBA" id="ARBA00022683"/>
    </source>
</evidence>
<dbReference type="SUPFAM" id="SSF55594">
    <property type="entry name" value="HPr-like"/>
    <property type="match status" value="1"/>
</dbReference>
<proteinExistence type="predicted"/>
<feature type="domain" description="HPr" evidence="4">
    <location>
        <begin position="3"/>
        <end position="90"/>
    </location>
</feature>
<dbReference type="InterPro" id="IPR001020">
    <property type="entry name" value="PTS_HPr_His_P_site"/>
</dbReference>
<dbReference type="Pfam" id="PF00381">
    <property type="entry name" value="PTS-HPr"/>
    <property type="match status" value="1"/>
</dbReference>
<dbReference type="NCBIfam" id="TIGR01003">
    <property type="entry name" value="PTS_HPr_family"/>
    <property type="match status" value="1"/>
</dbReference>
<sequence length="91" mass="9824">MGQISQDIEIINKLGMHARAAAKFVNIASSFVCHVDVEKNGLRINGKSIMGVMMLAAAKGSIITLHIEGEDAVTCSHALTLLINNRFDEDD</sequence>
<dbReference type="CDD" id="cd00367">
    <property type="entry name" value="PTS-HPr_like"/>
    <property type="match status" value="1"/>
</dbReference>
<dbReference type="PANTHER" id="PTHR33705">
    <property type="entry name" value="PHOSPHOCARRIER PROTEIN HPR"/>
    <property type="match status" value="1"/>
</dbReference>
<accession>A0A3B0WLA8</accession>
<evidence type="ECO:0000313" key="5">
    <source>
        <dbReference type="EMBL" id="VAW56655.1"/>
    </source>
</evidence>
<comment type="subcellular location">
    <subcellularLocation>
        <location evidence="1">Cytoplasm</location>
    </subcellularLocation>
</comment>
<dbReference type="PROSITE" id="PS51350">
    <property type="entry name" value="PTS_HPR_DOM"/>
    <property type="match status" value="1"/>
</dbReference>
<evidence type="ECO:0000256" key="2">
    <source>
        <dbReference type="ARBA" id="ARBA00022490"/>
    </source>
</evidence>
<organism evidence="5">
    <name type="scientific">hydrothermal vent metagenome</name>
    <dbReference type="NCBI Taxonomy" id="652676"/>
    <lineage>
        <taxon>unclassified sequences</taxon>
        <taxon>metagenomes</taxon>
        <taxon>ecological metagenomes</taxon>
    </lineage>
</organism>
<gene>
    <name evidence="5" type="ORF">MNBD_GAMMA07-5</name>
</gene>
<dbReference type="GO" id="GO:0009401">
    <property type="term" value="P:phosphoenolpyruvate-dependent sugar phosphotransferase system"/>
    <property type="evidence" value="ECO:0007669"/>
    <property type="project" value="UniProtKB-KW"/>
</dbReference>
<dbReference type="InterPro" id="IPR000032">
    <property type="entry name" value="HPr-like"/>
</dbReference>
<keyword evidence="5" id="KW-0808">Transferase</keyword>
<dbReference type="AlphaFoldDB" id="A0A3B0WLA8"/>
<dbReference type="GO" id="GO:0005737">
    <property type="term" value="C:cytoplasm"/>
    <property type="evidence" value="ECO:0007669"/>
    <property type="project" value="UniProtKB-SubCell"/>
</dbReference>
<dbReference type="Gene3D" id="3.30.1340.10">
    <property type="entry name" value="HPr-like"/>
    <property type="match status" value="1"/>
</dbReference>
<dbReference type="InterPro" id="IPR035895">
    <property type="entry name" value="HPr-like_sf"/>
</dbReference>
<reference evidence="5" key="1">
    <citation type="submission" date="2018-06" db="EMBL/GenBank/DDBJ databases">
        <authorList>
            <person name="Zhirakovskaya E."/>
        </authorList>
    </citation>
    <scope>NUCLEOTIDE SEQUENCE</scope>
</reference>
<dbReference type="PRINTS" id="PR00107">
    <property type="entry name" value="PHOSPHOCPHPR"/>
</dbReference>
<dbReference type="PANTHER" id="PTHR33705:SF2">
    <property type="entry name" value="PHOSPHOCARRIER PROTEIN NPR"/>
    <property type="match status" value="1"/>
</dbReference>
<dbReference type="InterPro" id="IPR050399">
    <property type="entry name" value="HPr"/>
</dbReference>
<keyword evidence="3" id="KW-0598">Phosphotransferase system</keyword>
<evidence type="ECO:0000259" key="4">
    <source>
        <dbReference type="PROSITE" id="PS51350"/>
    </source>
</evidence>